<evidence type="ECO:0000313" key="2">
    <source>
        <dbReference type="EMBL" id="GCE27338.1"/>
    </source>
</evidence>
<dbReference type="SUPFAM" id="SSF54427">
    <property type="entry name" value="NTF2-like"/>
    <property type="match status" value="1"/>
</dbReference>
<keyword evidence="3" id="KW-1185">Reference proteome</keyword>
<proteinExistence type="predicted"/>
<name>A0A402B7K5_9CHLR</name>
<dbReference type="Pfam" id="PF12680">
    <property type="entry name" value="SnoaL_2"/>
    <property type="match status" value="1"/>
</dbReference>
<dbReference type="Gene3D" id="3.10.450.50">
    <property type="match status" value="1"/>
</dbReference>
<evidence type="ECO:0000313" key="3">
    <source>
        <dbReference type="Proteomes" id="UP000287171"/>
    </source>
</evidence>
<dbReference type="AlphaFoldDB" id="A0A402B7K5"/>
<evidence type="ECO:0000259" key="1">
    <source>
        <dbReference type="Pfam" id="PF12680"/>
    </source>
</evidence>
<comment type="caution">
    <text evidence="2">The sequence shown here is derived from an EMBL/GenBank/DDBJ whole genome shotgun (WGS) entry which is preliminary data.</text>
</comment>
<dbReference type="EMBL" id="BIFT01000001">
    <property type="protein sequence ID" value="GCE27338.1"/>
    <property type="molecule type" value="Genomic_DNA"/>
</dbReference>
<dbReference type="InterPro" id="IPR032710">
    <property type="entry name" value="NTF2-like_dom_sf"/>
</dbReference>
<dbReference type="InterPro" id="IPR037401">
    <property type="entry name" value="SnoaL-like"/>
</dbReference>
<protein>
    <recommendedName>
        <fullName evidence="1">SnoaL-like domain-containing protein</fullName>
    </recommendedName>
</protein>
<sequence>MSINERQPELISSLPGKWIAAFNAHDVASIVSFYHEDAELNDAGMKYPRHGEKAIEAWFTQRFSTMPTITYTPSEYIVVTDQRAVVTWTTHGRSPVPGKRTWLNWLSRPFHVDGVSVFMIEDGRIRSQRGYYDHLAVIQQILPPLRWLLPVRF</sequence>
<accession>A0A402B7K5</accession>
<dbReference type="OrthoDB" id="1115105at2"/>
<gene>
    <name evidence="2" type="ORF">KDA_28220</name>
</gene>
<organism evidence="2 3">
    <name type="scientific">Dictyobacter alpinus</name>
    <dbReference type="NCBI Taxonomy" id="2014873"/>
    <lineage>
        <taxon>Bacteria</taxon>
        <taxon>Bacillati</taxon>
        <taxon>Chloroflexota</taxon>
        <taxon>Ktedonobacteria</taxon>
        <taxon>Ktedonobacterales</taxon>
        <taxon>Dictyobacteraceae</taxon>
        <taxon>Dictyobacter</taxon>
    </lineage>
</organism>
<dbReference type="Proteomes" id="UP000287171">
    <property type="component" value="Unassembled WGS sequence"/>
</dbReference>
<reference evidence="3" key="1">
    <citation type="submission" date="2018-12" db="EMBL/GenBank/DDBJ databases">
        <title>Tengunoibacter tsumagoiensis gen. nov., sp. nov., Dictyobacter kobayashii sp. nov., D. alpinus sp. nov., and D. joshuensis sp. nov. and description of Dictyobacteraceae fam. nov. within the order Ktedonobacterales isolated from Tengu-no-mugimeshi.</title>
        <authorList>
            <person name="Wang C.M."/>
            <person name="Zheng Y."/>
            <person name="Sakai Y."/>
            <person name="Toyoda A."/>
            <person name="Minakuchi Y."/>
            <person name="Abe K."/>
            <person name="Yokota A."/>
            <person name="Yabe S."/>
        </authorList>
    </citation>
    <scope>NUCLEOTIDE SEQUENCE [LARGE SCALE GENOMIC DNA]</scope>
    <source>
        <strain evidence="3">Uno16</strain>
    </source>
</reference>
<feature type="domain" description="SnoaL-like" evidence="1">
    <location>
        <begin position="17"/>
        <end position="126"/>
    </location>
</feature>
<dbReference type="RefSeq" id="WP_126627701.1">
    <property type="nucleotide sequence ID" value="NZ_BIFT01000001.1"/>
</dbReference>